<dbReference type="GO" id="GO:1902626">
    <property type="term" value="P:assembly of large subunit precursor of preribosome"/>
    <property type="evidence" value="ECO:0007669"/>
    <property type="project" value="UniProtKB-UniRule"/>
</dbReference>
<evidence type="ECO:0000256" key="2">
    <source>
        <dbReference type="ARBA" id="ARBA00022517"/>
    </source>
</evidence>
<evidence type="ECO:0000256" key="5">
    <source>
        <dbReference type="HAMAP-Rule" id="MF_00765"/>
    </source>
</evidence>
<name>A0A2Z6DWW6_HYDTE</name>
<dbReference type="Proteomes" id="UP000262004">
    <property type="component" value="Chromosome"/>
</dbReference>
<evidence type="ECO:0000256" key="1">
    <source>
        <dbReference type="ARBA" id="ARBA00022490"/>
    </source>
</evidence>
<dbReference type="NCBIfam" id="NF003593">
    <property type="entry name" value="PRK05255.1-1"/>
    <property type="match status" value="1"/>
</dbReference>
<dbReference type="OrthoDB" id="5293604at2"/>
<comment type="subcellular location">
    <subcellularLocation>
        <location evidence="5">Cytoplasm</location>
    </subcellularLocation>
    <text evidence="5">Associates with late stage pre-50S ribosomal subunits.</text>
</comment>
<evidence type="ECO:0000313" key="6">
    <source>
        <dbReference type="EMBL" id="BBD76964.1"/>
    </source>
</evidence>
<gene>
    <name evidence="5" type="primary">darP</name>
    <name evidence="6" type="ORF">HPTL_0696</name>
</gene>
<dbReference type="Gene3D" id="1.10.60.30">
    <property type="entry name" value="PSPTO4464-like domains"/>
    <property type="match status" value="2"/>
</dbReference>
<dbReference type="PANTHER" id="PTHR38101:SF1">
    <property type="entry name" value="UPF0307 PROTEIN YJGA"/>
    <property type="match status" value="1"/>
</dbReference>
<organism evidence="6 7">
    <name type="scientific">Hydrogenophilus thermoluteolus</name>
    <name type="common">Pseudomonas hydrogenothermophila</name>
    <dbReference type="NCBI Taxonomy" id="297"/>
    <lineage>
        <taxon>Bacteria</taxon>
        <taxon>Pseudomonadati</taxon>
        <taxon>Pseudomonadota</taxon>
        <taxon>Hydrogenophilia</taxon>
        <taxon>Hydrogenophilales</taxon>
        <taxon>Hydrogenophilaceae</taxon>
        <taxon>Hydrogenophilus</taxon>
    </lineage>
</organism>
<dbReference type="Pfam" id="PF04751">
    <property type="entry name" value="DarP"/>
    <property type="match status" value="1"/>
</dbReference>
<reference evidence="6 7" key="1">
    <citation type="submission" date="2018-04" db="EMBL/GenBank/DDBJ databases">
        <title>Complete genome sequence of Hydrogenophilus thermoluteolus TH-1.</title>
        <authorList>
            <person name="Arai H."/>
        </authorList>
    </citation>
    <scope>NUCLEOTIDE SEQUENCE [LARGE SCALE GENOMIC DNA]</scope>
    <source>
        <strain evidence="6 7">TH-1</strain>
    </source>
</reference>
<dbReference type="KEGG" id="htl:HPTL_0696"/>
<dbReference type="GO" id="GO:0005829">
    <property type="term" value="C:cytosol"/>
    <property type="evidence" value="ECO:0007669"/>
    <property type="project" value="TreeGrafter"/>
</dbReference>
<evidence type="ECO:0000313" key="7">
    <source>
        <dbReference type="Proteomes" id="UP000262004"/>
    </source>
</evidence>
<keyword evidence="1 5" id="KW-0963">Cytoplasm</keyword>
<evidence type="ECO:0000256" key="4">
    <source>
        <dbReference type="ARBA" id="ARBA00022884"/>
    </source>
</evidence>
<comment type="similarity">
    <text evidence="5">Belongs to the DarP family.</text>
</comment>
<evidence type="ECO:0000256" key="3">
    <source>
        <dbReference type="ARBA" id="ARBA00022730"/>
    </source>
</evidence>
<proteinExistence type="inferred from homology"/>
<keyword evidence="2 5" id="KW-0690">Ribosome biogenesis</keyword>
<keyword evidence="4 5" id="KW-0694">RNA-binding</keyword>
<sequence length="185" mass="21002">MEPQELSKTKRKARMHQLQAVGEALLALPVERLRWLALPRDLAQALAEARRLSGHFEAYRRQMQYVGRLLQPYELEPLQALVASLCPGGAVDAQCQREAERLAAEFLADESVVGELLSRFPEFDVPYWRQMRRAALKGLAAEPQDLLPRRRLVAALRHAIEATLVLTLPERSAVETDHDEETDDE</sequence>
<dbReference type="InterPro" id="IPR023153">
    <property type="entry name" value="DarP_sf"/>
</dbReference>
<dbReference type="GO" id="GO:0019843">
    <property type="term" value="F:rRNA binding"/>
    <property type="evidence" value="ECO:0007669"/>
    <property type="project" value="UniProtKB-UniRule"/>
</dbReference>
<protein>
    <recommendedName>
        <fullName evidence="5">Dual-action ribosomal maturation protein DarP</fullName>
    </recommendedName>
    <alternativeName>
        <fullName evidence="5">Large ribosomal subunit assembly factor DarP</fullName>
    </alternativeName>
</protein>
<dbReference type="SUPFAM" id="SSF158710">
    <property type="entry name" value="PSPTO4464-like"/>
    <property type="match status" value="1"/>
</dbReference>
<dbReference type="CDD" id="cd16331">
    <property type="entry name" value="YjgA-like"/>
    <property type="match status" value="1"/>
</dbReference>
<keyword evidence="7" id="KW-1185">Reference proteome</keyword>
<dbReference type="AlphaFoldDB" id="A0A2Z6DWW6"/>
<keyword evidence="3 5" id="KW-0699">rRNA-binding</keyword>
<comment type="function">
    <text evidence="5">Member of a network of 50S ribosomal subunit biogenesis factors which assembles along the 30S-50S interface, preventing incorrect 23S rRNA structures from forming. Promotes peptidyl transferase center (PTC) maturation.</text>
</comment>
<dbReference type="InterPro" id="IPR006839">
    <property type="entry name" value="DarP"/>
</dbReference>
<dbReference type="HAMAP" id="MF_00765">
    <property type="entry name" value="DarP"/>
    <property type="match status" value="1"/>
</dbReference>
<dbReference type="PANTHER" id="PTHR38101">
    <property type="entry name" value="UPF0307 PROTEIN YJGA"/>
    <property type="match status" value="1"/>
</dbReference>
<dbReference type="RefSeq" id="WP_119334753.1">
    <property type="nucleotide sequence ID" value="NZ_AP018558.1"/>
</dbReference>
<dbReference type="EMBL" id="AP018558">
    <property type="protein sequence ID" value="BBD76964.1"/>
    <property type="molecule type" value="Genomic_DNA"/>
</dbReference>
<dbReference type="GO" id="GO:0043022">
    <property type="term" value="F:ribosome binding"/>
    <property type="evidence" value="ECO:0007669"/>
    <property type="project" value="UniProtKB-UniRule"/>
</dbReference>
<accession>A0A2Z6DWW6</accession>